<accession>G9XTS3</accession>
<dbReference type="Proteomes" id="UP000004416">
    <property type="component" value="Unassembled WGS sequence"/>
</dbReference>
<comment type="caution">
    <text evidence="2">The sequence shown here is derived from an EMBL/GenBank/DDBJ whole genome shotgun (WGS) entry which is preliminary data.</text>
</comment>
<evidence type="ECO:0008006" key="4">
    <source>
        <dbReference type="Google" id="ProtNLM"/>
    </source>
</evidence>
<sequence length="115" mass="13043">MKMDHLKDNLNKMVDAAKERIDGAVKKTEEFLDKSEVKERVEGIKDLAEDKAEVIAGRAEGIKDYIEDKLEGVLERAEELKDAVEDKAEGIADKLEDQAEKYKDKIEGLLKKKQP</sequence>
<dbReference type="PATRIC" id="fig|537010.4.peg.4082"/>
<dbReference type="AlphaFoldDB" id="G9XTS3"/>
<evidence type="ECO:0000313" key="2">
    <source>
        <dbReference type="EMBL" id="EHL04968.1"/>
    </source>
</evidence>
<protein>
    <recommendedName>
        <fullName evidence="4">Late embryogeneis abundant protein</fullName>
    </recommendedName>
</protein>
<evidence type="ECO:0000313" key="3">
    <source>
        <dbReference type="Proteomes" id="UP000004416"/>
    </source>
</evidence>
<gene>
    <name evidence="2" type="ORF">HMPREF0322_04380</name>
</gene>
<reference evidence="2 3" key="1">
    <citation type="submission" date="2011-08" db="EMBL/GenBank/DDBJ databases">
        <authorList>
            <person name="Weinstock G."/>
            <person name="Sodergren E."/>
            <person name="Clifton S."/>
            <person name="Fulton L."/>
            <person name="Fulton B."/>
            <person name="Courtney L."/>
            <person name="Fronick C."/>
            <person name="Harrison M."/>
            <person name="Strong C."/>
            <person name="Farmer C."/>
            <person name="Delahaunty K."/>
            <person name="Markovic C."/>
            <person name="Hall O."/>
            <person name="Minx P."/>
            <person name="Tomlinson C."/>
            <person name="Mitreva M."/>
            <person name="Hou S."/>
            <person name="Chen J."/>
            <person name="Wollam A."/>
            <person name="Pepin K.H."/>
            <person name="Johnson M."/>
            <person name="Bhonagiri V."/>
            <person name="Zhang X."/>
            <person name="Suruliraj S."/>
            <person name="Warren W."/>
            <person name="Chinwalla A."/>
            <person name="Mardis E.R."/>
            <person name="Wilson R.K."/>
        </authorList>
    </citation>
    <scope>NUCLEOTIDE SEQUENCE [LARGE SCALE GENOMIC DNA]</scope>
    <source>
        <strain evidence="2 3">DP7</strain>
    </source>
</reference>
<keyword evidence="1" id="KW-0175">Coiled coil</keyword>
<dbReference type="RefSeq" id="WP_005815757.1">
    <property type="nucleotide sequence ID" value="NZ_JH414485.1"/>
</dbReference>
<dbReference type="SUPFAM" id="SSF58113">
    <property type="entry name" value="Apolipoprotein A-I"/>
    <property type="match status" value="1"/>
</dbReference>
<proteinExistence type="predicted"/>
<dbReference type="EMBL" id="AFZX01000114">
    <property type="protein sequence ID" value="EHL04968.1"/>
    <property type="molecule type" value="Genomic_DNA"/>
</dbReference>
<feature type="coiled-coil region" evidence="1">
    <location>
        <begin position="63"/>
        <end position="112"/>
    </location>
</feature>
<evidence type="ECO:0000256" key="1">
    <source>
        <dbReference type="SAM" id="Coils"/>
    </source>
</evidence>
<name>G9XTS3_DESHA</name>
<dbReference type="HOGENOM" id="CLU_2154269_0_0_9"/>
<organism evidence="2 3">
    <name type="scientific">Desulfitobacterium hafniense DP7</name>
    <dbReference type="NCBI Taxonomy" id="537010"/>
    <lineage>
        <taxon>Bacteria</taxon>
        <taxon>Bacillati</taxon>
        <taxon>Bacillota</taxon>
        <taxon>Clostridia</taxon>
        <taxon>Eubacteriales</taxon>
        <taxon>Desulfitobacteriaceae</taxon>
        <taxon>Desulfitobacterium</taxon>
    </lineage>
</organism>
<dbReference type="Gene3D" id="1.20.120.20">
    <property type="entry name" value="Apolipoprotein"/>
    <property type="match status" value="1"/>
</dbReference>